<dbReference type="GO" id="GO:0005507">
    <property type="term" value="F:copper ion binding"/>
    <property type="evidence" value="ECO:0007669"/>
    <property type="project" value="TreeGrafter"/>
</dbReference>
<dbReference type="SUPFAM" id="SSF110395">
    <property type="entry name" value="CutC-like"/>
    <property type="match status" value="1"/>
</dbReference>
<dbReference type="PANTHER" id="PTHR12598:SF0">
    <property type="entry name" value="COPPER HOMEOSTASIS PROTEIN CUTC HOMOLOG"/>
    <property type="match status" value="1"/>
</dbReference>
<dbReference type="Pfam" id="PF03932">
    <property type="entry name" value="CutC"/>
    <property type="match status" value="1"/>
</dbReference>
<evidence type="ECO:0000313" key="4">
    <source>
        <dbReference type="Proteomes" id="UP000485058"/>
    </source>
</evidence>
<dbReference type="EMBL" id="BLLF01001664">
    <property type="protein sequence ID" value="GFH20599.1"/>
    <property type="molecule type" value="Genomic_DNA"/>
</dbReference>
<accession>A0A699ZLX3</accession>
<organism evidence="3 4">
    <name type="scientific">Haematococcus lacustris</name>
    <name type="common">Green alga</name>
    <name type="synonym">Haematococcus pluvialis</name>
    <dbReference type="NCBI Taxonomy" id="44745"/>
    <lineage>
        <taxon>Eukaryota</taxon>
        <taxon>Viridiplantae</taxon>
        <taxon>Chlorophyta</taxon>
        <taxon>core chlorophytes</taxon>
        <taxon>Chlorophyceae</taxon>
        <taxon>CS clade</taxon>
        <taxon>Chlamydomonadales</taxon>
        <taxon>Haematococcaceae</taxon>
        <taxon>Haematococcus</taxon>
    </lineage>
</organism>
<evidence type="ECO:0000313" key="3">
    <source>
        <dbReference type="EMBL" id="GFH20599.1"/>
    </source>
</evidence>
<dbReference type="AlphaFoldDB" id="A0A699ZLX3"/>
<protein>
    <recommendedName>
        <fullName evidence="2">Copper homeostasis protein cutC homolog</fullName>
    </recommendedName>
</protein>
<comment type="caution">
    <text evidence="3">The sequence shown here is derived from an EMBL/GenBank/DDBJ whole genome shotgun (WGS) entry which is preliminary data.</text>
</comment>
<dbReference type="Gene3D" id="3.20.20.380">
    <property type="entry name" value="Copper homeostasis (CutC) domain"/>
    <property type="match status" value="1"/>
</dbReference>
<comment type="similarity">
    <text evidence="1">Belongs to the CutC family.</text>
</comment>
<reference evidence="3 4" key="1">
    <citation type="submission" date="2020-02" db="EMBL/GenBank/DDBJ databases">
        <title>Draft genome sequence of Haematococcus lacustris strain NIES-144.</title>
        <authorList>
            <person name="Morimoto D."/>
            <person name="Nakagawa S."/>
            <person name="Yoshida T."/>
            <person name="Sawayama S."/>
        </authorList>
    </citation>
    <scope>NUCLEOTIDE SEQUENCE [LARGE SCALE GENOMIC DNA]</scope>
    <source>
        <strain evidence="3 4">NIES-144</strain>
    </source>
</reference>
<name>A0A699ZLX3_HAELA</name>
<proteinExistence type="inferred from homology"/>
<dbReference type="PANTHER" id="PTHR12598">
    <property type="entry name" value="COPPER HOMEOSTASIS PROTEIN CUTC"/>
    <property type="match status" value="1"/>
</dbReference>
<dbReference type="InterPro" id="IPR036822">
    <property type="entry name" value="CutC-like_dom_sf"/>
</dbReference>
<dbReference type="InterPro" id="IPR005627">
    <property type="entry name" value="CutC-like"/>
</dbReference>
<dbReference type="Proteomes" id="UP000485058">
    <property type="component" value="Unassembled WGS sequence"/>
</dbReference>
<evidence type="ECO:0000256" key="1">
    <source>
        <dbReference type="ARBA" id="ARBA00007768"/>
    </source>
</evidence>
<sequence length="210" mass="21788">MPGLRAAASPDGAASGQTAVVEICIDSVASAEHARQGGAQRVELCANLHEGGVTPSAGMIKMVRQAFPPPGQLMVLIRCRGGDFLYSPEELTWLGPSAGPCWVIMAFIGLAAQAAPHQVCSQLGADGVVLGCLTATGEVDSDATATLMRTALIKVSQEQGQPVWDATSLTGRSRVWVQGRVGVAAGRGSRRSVEAARVGKGRRQGWLGSR</sequence>
<keyword evidence="4" id="KW-1185">Reference proteome</keyword>
<gene>
    <name evidence="3" type="ORF">HaLaN_17748</name>
</gene>
<evidence type="ECO:0000256" key="2">
    <source>
        <dbReference type="ARBA" id="ARBA00019014"/>
    </source>
</evidence>